<evidence type="ECO:0000313" key="1">
    <source>
        <dbReference type="EMBL" id="GAG04394.1"/>
    </source>
</evidence>
<feature type="non-terminal residue" evidence="1">
    <location>
        <position position="1"/>
    </location>
</feature>
<accession>X0UF62</accession>
<dbReference type="EMBL" id="BARS01020188">
    <property type="protein sequence ID" value="GAG04394.1"/>
    <property type="molecule type" value="Genomic_DNA"/>
</dbReference>
<name>X0UF62_9ZZZZ</name>
<dbReference type="AlphaFoldDB" id="X0UF62"/>
<proteinExistence type="predicted"/>
<sequence>KSRIGELEFFTKMQTRAFNDNNSCPYCKEYVHDCGCEFEERADELKKLLGENKEE</sequence>
<gene>
    <name evidence="1" type="ORF">S01H1_32594</name>
</gene>
<organism evidence="1">
    <name type="scientific">marine sediment metagenome</name>
    <dbReference type="NCBI Taxonomy" id="412755"/>
    <lineage>
        <taxon>unclassified sequences</taxon>
        <taxon>metagenomes</taxon>
        <taxon>ecological metagenomes</taxon>
    </lineage>
</organism>
<comment type="caution">
    <text evidence="1">The sequence shown here is derived from an EMBL/GenBank/DDBJ whole genome shotgun (WGS) entry which is preliminary data.</text>
</comment>
<reference evidence="1" key="1">
    <citation type="journal article" date="2014" name="Front. Microbiol.">
        <title>High frequency of phylogenetically diverse reductive dehalogenase-homologous genes in deep subseafloor sedimentary metagenomes.</title>
        <authorList>
            <person name="Kawai M."/>
            <person name="Futagami T."/>
            <person name="Toyoda A."/>
            <person name="Takaki Y."/>
            <person name="Nishi S."/>
            <person name="Hori S."/>
            <person name="Arai W."/>
            <person name="Tsubouchi T."/>
            <person name="Morono Y."/>
            <person name="Uchiyama I."/>
            <person name="Ito T."/>
            <person name="Fujiyama A."/>
            <person name="Inagaki F."/>
            <person name="Takami H."/>
        </authorList>
    </citation>
    <scope>NUCLEOTIDE SEQUENCE</scope>
    <source>
        <strain evidence="1">Expedition CK06-06</strain>
    </source>
</reference>
<protein>
    <submittedName>
        <fullName evidence="1">Uncharacterized protein</fullName>
    </submittedName>
</protein>